<evidence type="ECO:0000313" key="5">
    <source>
        <dbReference type="EMBL" id="KCZ65147.1"/>
    </source>
</evidence>
<evidence type="ECO:0000256" key="1">
    <source>
        <dbReference type="ARBA" id="ARBA00005199"/>
    </source>
</evidence>
<evidence type="ECO:0000256" key="2">
    <source>
        <dbReference type="ARBA" id="ARBA00008770"/>
    </source>
</evidence>
<comment type="function">
    <text evidence="4">Removes the phosphate from trehalose 6-phosphate to produce free trehalose.</text>
</comment>
<dbReference type="STRING" id="1280948.HY36_01835"/>
<dbReference type="Gene3D" id="3.30.70.1020">
    <property type="entry name" value="Trehalose-6-phosphate phosphatase related protein, domain 2"/>
    <property type="match status" value="1"/>
</dbReference>
<dbReference type="OrthoDB" id="9814913at2"/>
<dbReference type="InterPro" id="IPR036412">
    <property type="entry name" value="HAD-like_sf"/>
</dbReference>
<sequence>MSQPDVSPPRLENTVALFLDFDGTLSPLQDDPDAVFLAPGMDDVLIQLSEKLNGALAILSGRDLTDLSRRVPNALWRFGNHGLRSAAPGERMADTVTEAPDGLICRLQSVISAFDGVRLEKKGPVLAVHYRAAPDKGEQLALQLESALAEYSDYALQSGKMVLEAKPSGANKGVCLEKAMRAFPFEGRVPVMIGDDKTDEDAILVANRLGGWSVKVGEGASAAEYRLTSHKDVENYLKEMLGDL</sequence>
<comment type="cofactor">
    <cofactor evidence="4">
        <name>Mg(2+)</name>
        <dbReference type="ChEBI" id="CHEBI:18420"/>
    </cofactor>
</comment>
<dbReference type="AlphaFoldDB" id="A0A059EC96"/>
<dbReference type="RefSeq" id="WP_035547418.1">
    <property type="nucleotide sequence ID" value="NZ_AWFH01000001.1"/>
</dbReference>
<dbReference type="PANTHER" id="PTHR43768">
    <property type="entry name" value="TREHALOSE 6-PHOSPHATE PHOSPHATASE"/>
    <property type="match status" value="1"/>
</dbReference>
<keyword evidence="4" id="KW-0479">Metal-binding</keyword>
<dbReference type="Pfam" id="PF02358">
    <property type="entry name" value="Trehalose_PPase"/>
    <property type="match status" value="1"/>
</dbReference>
<keyword evidence="3 4" id="KW-0378">Hydrolase</keyword>
<dbReference type="EMBL" id="AWFH01000001">
    <property type="protein sequence ID" value="KCZ65147.1"/>
    <property type="molecule type" value="Genomic_DNA"/>
</dbReference>
<protein>
    <recommendedName>
        <fullName evidence="4">Trehalose 6-phosphate phosphatase</fullName>
        <ecNumber evidence="4">3.1.3.12</ecNumber>
    </recommendedName>
</protein>
<evidence type="ECO:0000313" key="6">
    <source>
        <dbReference type="Proteomes" id="UP000024547"/>
    </source>
</evidence>
<dbReference type="EC" id="3.1.3.12" evidence="4"/>
<accession>A0A059EC96</accession>
<dbReference type="InterPro" id="IPR006379">
    <property type="entry name" value="HAD-SF_hydro_IIB"/>
</dbReference>
<dbReference type="PATRIC" id="fig|1280948.3.peg.361"/>
<organism evidence="5 6">
    <name type="scientific">Hyphomonas atlantica</name>
    <dbReference type="NCBI Taxonomy" id="1280948"/>
    <lineage>
        <taxon>Bacteria</taxon>
        <taxon>Pseudomonadati</taxon>
        <taxon>Pseudomonadota</taxon>
        <taxon>Alphaproteobacteria</taxon>
        <taxon>Hyphomonadales</taxon>
        <taxon>Hyphomonadaceae</taxon>
        <taxon>Hyphomonas</taxon>
    </lineage>
</organism>
<reference evidence="5 6" key="1">
    <citation type="journal article" date="2014" name="Antonie Van Leeuwenhoek">
        <title>Hyphomonas beringensis sp. nov. and Hyphomonas chukchiensis sp. nov., isolated from surface seawater of the Bering Sea and Chukchi Sea.</title>
        <authorList>
            <person name="Li C."/>
            <person name="Lai Q."/>
            <person name="Li G."/>
            <person name="Dong C."/>
            <person name="Wang J."/>
            <person name="Liao Y."/>
            <person name="Shao Z."/>
        </authorList>
    </citation>
    <scope>NUCLEOTIDE SEQUENCE [LARGE SCALE GENOMIC DNA]</scope>
    <source>
        <strain evidence="5 6">22II1-22F38</strain>
    </source>
</reference>
<dbReference type="NCBIfam" id="TIGR01484">
    <property type="entry name" value="HAD-SF-IIB"/>
    <property type="match status" value="1"/>
</dbReference>
<dbReference type="eggNOG" id="COG1877">
    <property type="taxonomic scope" value="Bacteria"/>
</dbReference>
<dbReference type="CDD" id="cd01627">
    <property type="entry name" value="HAD_TPP"/>
    <property type="match status" value="1"/>
</dbReference>
<dbReference type="NCBIfam" id="TIGR00685">
    <property type="entry name" value="T6PP"/>
    <property type="match status" value="1"/>
</dbReference>
<keyword evidence="6" id="KW-1185">Reference proteome</keyword>
<name>A0A059EC96_9PROT</name>
<dbReference type="GO" id="GO:0004805">
    <property type="term" value="F:trehalose-phosphatase activity"/>
    <property type="evidence" value="ECO:0007669"/>
    <property type="project" value="UniProtKB-EC"/>
</dbReference>
<comment type="catalytic activity">
    <reaction evidence="4">
        <text>alpha,alpha-trehalose 6-phosphate + H2O = alpha,alpha-trehalose + phosphate</text>
        <dbReference type="Rhea" id="RHEA:23420"/>
        <dbReference type="ChEBI" id="CHEBI:15377"/>
        <dbReference type="ChEBI" id="CHEBI:16551"/>
        <dbReference type="ChEBI" id="CHEBI:43474"/>
        <dbReference type="ChEBI" id="CHEBI:58429"/>
        <dbReference type="EC" id="3.1.3.12"/>
    </reaction>
</comment>
<comment type="pathway">
    <text evidence="1 4">Glycan biosynthesis; trehalose biosynthesis.</text>
</comment>
<evidence type="ECO:0000256" key="4">
    <source>
        <dbReference type="RuleBase" id="RU361117"/>
    </source>
</evidence>
<dbReference type="UniPathway" id="UPA00299"/>
<dbReference type="GO" id="GO:0046872">
    <property type="term" value="F:metal ion binding"/>
    <property type="evidence" value="ECO:0007669"/>
    <property type="project" value="UniProtKB-KW"/>
</dbReference>
<keyword evidence="4" id="KW-0460">Magnesium</keyword>
<dbReference type="PANTHER" id="PTHR43768:SF3">
    <property type="entry name" value="TREHALOSE 6-PHOSPHATE PHOSPHATASE"/>
    <property type="match status" value="1"/>
</dbReference>
<comment type="caution">
    <text evidence="5">The sequence shown here is derived from an EMBL/GenBank/DDBJ whole genome shotgun (WGS) entry which is preliminary data.</text>
</comment>
<dbReference type="Proteomes" id="UP000024547">
    <property type="component" value="Unassembled WGS sequence"/>
</dbReference>
<dbReference type="Gene3D" id="3.40.50.1000">
    <property type="entry name" value="HAD superfamily/HAD-like"/>
    <property type="match status" value="1"/>
</dbReference>
<dbReference type="SUPFAM" id="SSF56784">
    <property type="entry name" value="HAD-like"/>
    <property type="match status" value="1"/>
</dbReference>
<gene>
    <name evidence="5" type="ORF">HY36_01835</name>
</gene>
<evidence type="ECO:0000256" key="3">
    <source>
        <dbReference type="ARBA" id="ARBA00022801"/>
    </source>
</evidence>
<dbReference type="InterPro" id="IPR044651">
    <property type="entry name" value="OTSB-like"/>
</dbReference>
<proteinExistence type="inferred from homology"/>
<comment type="similarity">
    <text evidence="2 4">Belongs to the trehalose phosphatase family.</text>
</comment>
<dbReference type="GO" id="GO:0005992">
    <property type="term" value="P:trehalose biosynthetic process"/>
    <property type="evidence" value="ECO:0007669"/>
    <property type="project" value="UniProtKB-UniPathway"/>
</dbReference>
<dbReference type="InterPro" id="IPR023214">
    <property type="entry name" value="HAD_sf"/>
</dbReference>
<dbReference type="InterPro" id="IPR003337">
    <property type="entry name" value="Trehalose_PPase"/>
</dbReference>